<keyword evidence="3" id="KW-0804">Transcription</keyword>
<accession>A0ABY7YL84</accession>
<keyword evidence="1" id="KW-0805">Transcription regulation</keyword>
<dbReference type="InterPro" id="IPR011711">
    <property type="entry name" value="GntR_C"/>
</dbReference>
<dbReference type="PANTHER" id="PTHR43537:SF5">
    <property type="entry name" value="UXU OPERON TRANSCRIPTIONAL REGULATOR"/>
    <property type="match status" value="1"/>
</dbReference>
<dbReference type="SMART" id="SM00895">
    <property type="entry name" value="FCD"/>
    <property type="match status" value="1"/>
</dbReference>
<dbReference type="Gene3D" id="1.20.120.530">
    <property type="entry name" value="GntR ligand-binding domain-like"/>
    <property type="match status" value="1"/>
</dbReference>
<evidence type="ECO:0000313" key="5">
    <source>
        <dbReference type="EMBL" id="WDR02051.1"/>
    </source>
</evidence>
<reference evidence="5 6" key="1">
    <citation type="submission" date="2023-02" db="EMBL/GenBank/DDBJ databases">
        <title>Devosia algicola sp. nov., isolated from the phycosphere of marine algae.</title>
        <authorList>
            <person name="Kim J.M."/>
            <person name="Lee J.K."/>
            <person name="Choi B.J."/>
            <person name="Bayburt H."/>
            <person name="Jeon C.O."/>
        </authorList>
    </citation>
    <scope>NUCLEOTIDE SEQUENCE [LARGE SCALE GENOMIC DNA]</scope>
    <source>
        <strain evidence="5 6">G20-9</strain>
    </source>
</reference>
<evidence type="ECO:0000256" key="2">
    <source>
        <dbReference type="ARBA" id="ARBA00023125"/>
    </source>
</evidence>
<dbReference type="Proteomes" id="UP001220530">
    <property type="component" value="Chromosome"/>
</dbReference>
<gene>
    <name evidence="5" type="ORF">PSQ19_15425</name>
</gene>
<dbReference type="Pfam" id="PF07729">
    <property type="entry name" value="FCD"/>
    <property type="match status" value="1"/>
</dbReference>
<keyword evidence="2" id="KW-0238">DNA-binding</keyword>
<evidence type="ECO:0000256" key="1">
    <source>
        <dbReference type="ARBA" id="ARBA00023015"/>
    </source>
</evidence>
<keyword evidence="6" id="KW-1185">Reference proteome</keyword>
<protein>
    <submittedName>
        <fullName evidence="5">GntR family transcriptional regulator</fullName>
    </submittedName>
</protein>
<feature type="domain" description="HTH gntR-type" evidence="4">
    <location>
        <begin position="18"/>
        <end position="85"/>
    </location>
</feature>
<dbReference type="InterPro" id="IPR008920">
    <property type="entry name" value="TF_FadR/GntR_C"/>
</dbReference>
<evidence type="ECO:0000313" key="6">
    <source>
        <dbReference type="Proteomes" id="UP001220530"/>
    </source>
</evidence>
<dbReference type="SUPFAM" id="SSF46785">
    <property type="entry name" value="Winged helix' DNA-binding domain"/>
    <property type="match status" value="1"/>
</dbReference>
<proteinExistence type="predicted"/>
<dbReference type="InterPro" id="IPR036390">
    <property type="entry name" value="WH_DNA-bd_sf"/>
</dbReference>
<dbReference type="InterPro" id="IPR036388">
    <property type="entry name" value="WH-like_DNA-bd_sf"/>
</dbReference>
<dbReference type="PROSITE" id="PS50949">
    <property type="entry name" value="HTH_GNTR"/>
    <property type="match status" value="1"/>
</dbReference>
<evidence type="ECO:0000259" key="4">
    <source>
        <dbReference type="PROSITE" id="PS50949"/>
    </source>
</evidence>
<dbReference type="InterPro" id="IPR000524">
    <property type="entry name" value="Tscrpt_reg_HTH_GntR"/>
</dbReference>
<dbReference type="EMBL" id="CP118246">
    <property type="protein sequence ID" value="WDR02051.1"/>
    <property type="molecule type" value="Genomic_DNA"/>
</dbReference>
<dbReference type="Gene3D" id="1.10.10.10">
    <property type="entry name" value="Winged helix-like DNA-binding domain superfamily/Winged helix DNA-binding domain"/>
    <property type="match status" value="1"/>
</dbReference>
<organism evidence="5 6">
    <name type="scientific">Devosia algicola</name>
    <dbReference type="NCBI Taxonomy" id="3026418"/>
    <lineage>
        <taxon>Bacteria</taxon>
        <taxon>Pseudomonadati</taxon>
        <taxon>Pseudomonadota</taxon>
        <taxon>Alphaproteobacteria</taxon>
        <taxon>Hyphomicrobiales</taxon>
        <taxon>Devosiaceae</taxon>
        <taxon>Devosia</taxon>
    </lineage>
</organism>
<dbReference type="Pfam" id="PF00392">
    <property type="entry name" value="GntR"/>
    <property type="match status" value="1"/>
</dbReference>
<evidence type="ECO:0000256" key="3">
    <source>
        <dbReference type="ARBA" id="ARBA00023163"/>
    </source>
</evidence>
<dbReference type="SUPFAM" id="SSF48008">
    <property type="entry name" value="GntR ligand-binding domain-like"/>
    <property type="match status" value="1"/>
</dbReference>
<sequence length="229" mass="25432">MAHANPGDTSGGARRSFTSVKKLAYDKFQQALLDGNLRPGQVLSQKDLVVLLNLSIGALRELLPRLEAEGLLHVMPQRGIQITVIDLPMIRDAFQMRMALEREVVLAAVKSMPDEILLEQRRLHTDIIERLGANPSAQLLAEGQDVDTNFHDVLVTATDNELLIQAYNANSIRIRLIKLDRIKLSETTLPAAFGDHLAVIDAILSRDRLRAAEAIEAHIRNARERAMAL</sequence>
<dbReference type="PANTHER" id="PTHR43537">
    <property type="entry name" value="TRANSCRIPTIONAL REGULATOR, GNTR FAMILY"/>
    <property type="match status" value="1"/>
</dbReference>
<dbReference type="SMART" id="SM00345">
    <property type="entry name" value="HTH_GNTR"/>
    <property type="match status" value="1"/>
</dbReference>
<dbReference type="RefSeq" id="WP_282218458.1">
    <property type="nucleotide sequence ID" value="NZ_CP118246.1"/>
</dbReference>
<name>A0ABY7YL84_9HYPH</name>